<dbReference type="AlphaFoldDB" id="A0A955L1F0"/>
<reference evidence="1" key="1">
    <citation type="submission" date="2020-04" db="EMBL/GenBank/DDBJ databases">
        <authorList>
            <person name="Zhang T."/>
        </authorList>
    </citation>
    <scope>NUCLEOTIDE SEQUENCE</scope>
    <source>
        <strain evidence="1">HKST-UBA15</strain>
    </source>
</reference>
<comment type="caution">
    <text evidence="1">The sequence shown here is derived from an EMBL/GenBank/DDBJ whole genome shotgun (WGS) entry which is preliminary data.</text>
</comment>
<reference evidence="1" key="2">
    <citation type="journal article" date="2021" name="Microbiome">
        <title>Successional dynamics and alternative stable states in a saline activated sludge microbial community over 9 years.</title>
        <authorList>
            <person name="Wang Y."/>
            <person name="Ye J."/>
            <person name="Ju F."/>
            <person name="Liu L."/>
            <person name="Boyd J.A."/>
            <person name="Deng Y."/>
            <person name="Parks D.H."/>
            <person name="Jiang X."/>
            <person name="Yin X."/>
            <person name="Woodcroft B.J."/>
            <person name="Tyson G.W."/>
            <person name="Hugenholtz P."/>
            <person name="Polz M.F."/>
            <person name="Zhang T."/>
        </authorList>
    </citation>
    <scope>NUCLEOTIDE SEQUENCE</scope>
    <source>
        <strain evidence="1">HKST-UBA15</strain>
    </source>
</reference>
<evidence type="ECO:0000313" key="1">
    <source>
        <dbReference type="EMBL" id="MCA9380626.1"/>
    </source>
</evidence>
<dbReference type="EMBL" id="JAGQLL010000107">
    <property type="protein sequence ID" value="MCA9380626.1"/>
    <property type="molecule type" value="Genomic_DNA"/>
</dbReference>
<name>A0A955L1F0_9BACT</name>
<accession>A0A955L1F0</accession>
<dbReference type="Gene3D" id="3.40.50.10580">
    <property type="entry name" value="ATPase, V1 complex, subunit F"/>
    <property type="match status" value="1"/>
</dbReference>
<dbReference type="GO" id="GO:0034220">
    <property type="term" value="P:monoatomic ion transmembrane transport"/>
    <property type="evidence" value="ECO:0007669"/>
    <property type="project" value="InterPro"/>
</dbReference>
<dbReference type="Proteomes" id="UP000745577">
    <property type="component" value="Unassembled WGS sequence"/>
</dbReference>
<protein>
    <recommendedName>
        <fullName evidence="3">V-type ATP synthase subunit F</fullName>
    </recommendedName>
</protein>
<dbReference type="InterPro" id="IPR036906">
    <property type="entry name" value="ATPase_V1_fsu_sf"/>
</dbReference>
<dbReference type="SUPFAM" id="SSF159468">
    <property type="entry name" value="AtpF-like"/>
    <property type="match status" value="1"/>
</dbReference>
<evidence type="ECO:0000313" key="2">
    <source>
        <dbReference type="Proteomes" id="UP000745577"/>
    </source>
</evidence>
<sequence>MTSGSLYIIGDKYIVDTYSILGCKGLVYEESKLNSIVEFIDNNYEKIGGILLTDEVYDEDSKLIKRIDNLEIPWIVLPSIKEGGNKGYQELERLAEKAIGMKIKI</sequence>
<gene>
    <name evidence="1" type="ORF">KC675_05610</name>
</gene>
<proteinExistence type="predicted"/>
<evidence type="ECO:0008006" key="3">
    <source>
        <dbReference type="Google" id="ProtNLM"/>
    </source>
</evidence>
<organism evidence="1 2">
    <name type="scientific">Candidatus Dojkabacteria bacterium</name>
    <dbReference type="NCBI Taxonomy" id="2099670"/>
    <lineage>
        <taxon>Bacteria</taxon>
        <taxon>Candidatus Dojkabacteria</taxon>
    </lineage>
</organism>